<evidence type="ECO:0000256" key="8">
    <source>
        <dbReference type="ARBA" id="ARBA00023065"/>
    </source>
</evidence>
<gene>
    <name evidence="12" type="ORF">KIK155_LOCUS17188</name>
    <name evidence="13" type="ORF">TOA249_LOCUS13811</name>
</gene>
<reference evidence="13" key="1">
    <citation type="submission" date="2021-02" db="EMBL/GenBank/DDBJ databases">
        <authorList>
            <person name="Nowell W R."/>
        </authorList>
    </citation>
    <scope>NUCLEOTIDE SEQUENCE</scope>
</reference>
<evidence type="ECO:0000256" key="10">
    <source>
        <dbReference type="PROSITE-ProRule" id="PRU00023"/>
    </source>
</evidence>
<keyword evidence="4" id="KW-0109">Calcium transport</keyword>
<dbReference type="Proteomes" id="UP000663865">
    <property type="component" value="Unassembled WGS sequence"/>
</dbReference>
<dbReference type="SMART" id="SM00248">
    <property type="entry name" value="ANK"/>
    <property type="match status" value="8"/>
</dbReference>
<evidence type="ECO:0000313" key="13">
    <source>
        <dbReference type="EMBL" id="CAF4648451.1"/>
    </source>
</evidence>
<feature type="transmembrane region" description="Helical" evidence="11">
    <location>
        <begin position="550"/>
        <end position="571"/>
    </location>
</feature>
<feature type="transmembrane region" description="Helical" evidence="11">
    <location>
        <begin position="1116"/>
        <end position="1138"/>
    </location>
</feature>
<evidence type="ECO:0000256" key="7">
    <source>
        <dbReference type="ARBA" id="ARBA00022837"/>
    </source>
</evidence>
<dbReference type="Pfam" id="PF00023">
    <property type="entry name" value="Ank"/>
    <property type="match status" value="2"/>
</dbReference>
<evidence type="ECO:0000256" key="2">
    <source>
        <dbReference type="ARBA" id="ARBA00022448"/>
    </source>
</evidence>
<dbReference type="PROSITE" id="PS50297">
    <property type="entry name" value="ANK_REP_REGION"/>
    <property type="match status" value="2"/>
</dbReference>
<keyword evidence="11" id="KW-1133">Transmembrane helix</keyword>
<dbReference type="InterPro" id="IPR036770">
    <property type="entry name" value="Ankyrin_rpt-contain_sf"/>
</dbReference>
<keyword evidence="5" id="KW-0107">Calcium channel</keyword>
<sequence length="1270" mass="146426">MLNNNFFLVTKLNAKSNQSGVEQQTELMYKENTIWTAIFNADKVAIDELIEHDRNVVDTRGAVGECPIHMLFLYGTEAHLDIARDLLIRFPLIATQIYNKPNYYGENILHLAIVKREANMVDWLLSHASLEPYKHGLLAARATGDFFKIDQPSYYGETPLGFACCTNQWDMVEILLKHGADMDSMDSNDNTVLHMLVVCNLPNMYTKFKARWIERHAVKHKKIIITSETSELPKLWNRLNKDGLTPLTLAADLGRAKMLSWLLQERTTIQWSFGNVSCVLHPLDQLDLGFHEKNKKRSLSVLEVMVRKNNSALVDPIITSLIDKKWEYFAYWILIKRFIITFLYLLIFLGTTILEQTRFDAEKDKNIFTLIIKGEYWYITHRMLCMTGQTIVLAGALLKGAREIDEMSNMGFRNYVNTAGTIFLENLAPIFCLGIFLVHILRLAKLPEYESLVLAFTSLVGWGYMFFFTMPFRFTGPFVIMIYKMLFNDVLRFCIIYTIFLTGFSQAFFILFNENGFGGFLSSIKQCFLCLLGEFDLDYYIEGQHPLPSVILLIFHIVVITILLLNLLIAMMGDTYADVKKSARKLWHLERARMALEVENGMSSSERKSDVNKYWVDIQGERYLQVEDVTYALGYLKEDEADKESVVEEQTELMYKENTIWTAIFNADKVAIDELIHRDPNVVDTRGAVGECPIHMLFLYGTEAHLDIARDLLIRFPLIATQIYNKPNYYGENILHLAIVKREANMVDWLLSHASLEPYKHGLLAARATGDFFKIDQPSYYGETPLGFACCTNQWDMVEILLKHGADMDSMDSNDNTVLHMLVVCNLPNMYTKFKARWIERHAVKHKKIIITSETSELPKLWNRLNKDGLTPLTLAADLGRAKMLSWLLQERTTIQWSFGNVSCVLHPLDQLDLGFHEKNKKRSLSVLEVMVRKNNSALVDPIITSLIDKKWEYFAYWILIKRFIITFLYLLIFLGTTILEQTRFDAEKDKNIFTLIIKGEYWYITHRMLCMTGQTIVLAGALLKGAREIDEMSNMGFRNYVNTAGTIFLENLAPIFCLGIFLVHILRLAKLPEYESLVLAFTSLVGWGYMFFFTMPFRFTGPFVIMIYKMLFNDVLRFCIIYTIFLTGFSQAFFILFNENGFGGFLSSIKQCFLCLLGEFDLDYYIEGQHPLPSVILLIFHIVVITILLLNLLIAMMGDTYADVKKSARKLWHLERARMALEIENGMSSSERKSDVNKYWVIVKGERCLQVEQVADDRSDLNEGKAEDD</sequence>
<feature type="repeat" description="ANK" evidence="10">
    <location>
        <begin position="155"/>
        <end position="187"/>
    </location>
</feature>
<evidence type="ECO:0000256" key="1">
    <source>
        <dbReference type="ARBA" id="ARBA00004651"/>
    </source>
</evidence>
<dbReference type="InterPro" id="IPR024862">
    <property type="entry name" value="TRPV"/>
</dbReference>
<keyword evidence="7" id="KW-0106">Calcium</keyword>
<proteinExistence type="predicted"/>
<dbReference type="GO" id="GO:0098703">
    <property type="term" value="P:calcium ion import across plasma membrane"/>
    <property type="evidence" value="ECO:0007669"/>
    <property type="project" value="TreeGrafter"/>
</dbReference>
<dbReference type="Gene3D" id="1.25.40.20">
    <property type="entry name" value="Ankyrin repeat-containing domain"/>
    <property type="match status" value="2"/>
</dbReference>
<feature type="repeat" description="ANK" evidence="10">
    <location>
        <begin position="781"/>
        <end position="813"/>
    </location>
</feature>
<evidence type="ECO:0000256" key="3">
    <source>
        <dbReference type="ARBA" id="ARBA00022475"/>
    </source>
</evidence>
<feature type="transmembrane region" description="Helical" evidence="11">
    <location>
        <begin position="461"/>
        <end position="483"/>
    </location>
</feature>
<keyword evidence="6" id="KW-0677">Repeat</keyword>
<evidence type="ECO:0000256" key="9">
    <source>
        <dbReference type="ARBA" id="ARBA00023303"/>
    </source>
</evidence>
<feature type="transmembrane region" description="Helical" evidence="11">
    <location>
        <begin position="490"/>
        <end position="512"/>
    </location>
</feature>
<protein>
    <recommendedName>
        <fullName evidence="15">Transient receptor potential cation channel subfamily V member 6</fullName>
    </recommendedName>
</protein>
<dbReference type="Gene3D" id="1.10.287.70">
    <property type="match status" value="2"/>
</dbReference>
<organism evidence="13 14">
    <name type="scientific">Rotaria socialis</name>
    <dbReference type="NCBI Taxonomy" id="392032"/>
    <lineage>
        <taxon>Eukaryota</taxon>
        <taxon>Metazoa</taxon>
        <taxon>Spiralia</taxon>
        <taxon>Gnathifera</taxon>
        <taxon>Rotifera</taxon>
        <taxon>Eurotatoria</taxon>
        <taxon>Bdelloidea</taxon>
        <taxon>Philodinida</taxon>
        <taxon>Philodinidae</taxon>
        <taxon>Rotaria</taxon>
    </lineage>
</organism>
<name>A0A821FF47_9BILA</name>
<keyword evidence="10" id="KW-0040">ANK repeat</keyword>
<keyword evidence="11" id="KW-0812">Transmembrane</keyword>
<comment type="caution">
    <text evidence="13">The sequence shown here is derived from an EMBL/GenBank/DDBJ whole genome shotgun (WGS) entry which is preliminary data.</text>
</comment>
<dbReference type="AlphaFoldDB" id="A0A821FF47"/>
<comment type="subcellular location">
    <subcellularLocation>
        <location evidence="1">Cell membrane</location>
        <topology evidence="1">Multi-pass membrane protein</topology>
    </subcellularLocation>
</comment>
<dbReference type="PANTHER" id="PTHR10582">
    <property type="entry name" value="TRANSIENT RECEPTOR POTENTIAL ION CHANNEL PROTEIN"/>
    <property type="match status" value="1"/>
</dbReference>
<keyword evidence="8" id="KW-0406">Ion transport</keyword>
<feature type="transmembrane region" description="Helical" evidence="11">
    <location>
        <begin position="955"/>
        <end position="980"/>
    </location>
</feature>
<evidence type="ECO:0000256" key="6">
    <source>
        <dbReference type="ARBA" id="ARBA00022737"/>
    </source>
</evidence>
<keyword evidence="3" id="KW-1003">Cell membrane</keyword>
<feature type="transmembrane region" description="Helical" evidence="11">
    <location>
        <begin position="1045"/>
        <end position="1067"/>
    </location>
</feature>
<dbReference type="PANTHER" id="PTHR10582:SF2">
    <property type="entry name" value="INACTIVE"/>
    <property type="match status" value="1"/>
</dbReference>
<accession>A0A821FF47</accession>
<feature type="transmembrane region" description="Helical" evidence="11">
    <location>
        <begin position="1087"/>
        <end position="1109"/>
    </location>
</feature>
<dbReference type="SUPFAM" id="SSF48403">
    <property type="entry name" value="Ankyrin repeat"/>
    <property type="match status" value="2"/>
</dbReference>
<evidence type="ECO:0000313" key="12">
    <source>
        <dbReference type="EMBL" id="CAF3525975.1"/>
    </source>
</evidence>
<dbReference type="EMBL" id="CAJOBS010000830">
    <property type="protein sequence ID" value="CAF4648451.1"/>
    <property type="molecule type" value="Genomic_DNA"/>
</dbReference>
<dbReference type="GO" id="GO:0005886">
    <property type="term" value="C:plasma membrane"/>
    <property type="evidence" value="ECO:0007669"/>
    <property type="project" value="UniProtKB-SubCell"/>
</dbReference>
<feature type="transmembrane region" description="Helical" evidence="11">
    <location>
        <begin position="419"/>
        <end position="441"/>
    </location>
</feature>
<evidence type="ECO:0000256" key="11">
    <source>
        <dbReference type="SAM" id="Phobius"/>
    </source>
</evidence>
<dbReference type="EMBL" id="CAJNYV010003033">
    <property type="protein sequence ID" value="CAF3525975.1"/>
    <property type="molecule type" value="Genomic_DNA"/>
</dbReference>
<dbReference type="InterPro" id="IPR002110">
    <property type="entry name" value="Ankyrin_rpt"/>
</dbReference>
<evidence type="ECO:0000256" key="5">
    <source>
        <dbReference type="ARBA" id="ARBA00022673"/>
    </source>
</evidence>
<dbReference type="Proteomes" id="UP000663838">
    <property type="component" value="Unassembled WGS sequence"/>
</dbReference>
<feature type="transmembrane region" description="Helical" evidence="11">
    <location>
        <begin position="1002"/>
        <end position="1024"/>
    </location>
</feature>
<feature type="transmembrane region" description="Helical" evidence="11">
    <location>
        <begin position="1176"/>
        <end position="1197"/>
    </location>
</feature>
<dbReference type="GO" id="GO:0005262">
    <property type="term" value="F:calcium channel activity"/>
    <property type="evidence" value="ECO:0007669"/>
    <property type="project" value="UniProtKB-KW"/>
</dbReference>
<keyword evidence="11" id="KW-0472">Membrane</keyword>
<feature type="transmembrane region" description="Helical" evidence="11">
    <location>
        <begin position="329"/>
        <end position="354"/>
    </location>
</feature>
<evidence type="ECO:0008006" key="15">
    <source>
        <dbReference type="Google" id="ProtNLM"/>
    </source>
</evidence>
<evidence type="ECO:0000256" key="4">
    <source>
        <dbReference type="ARBA" id="ARBA00022568"/>
    </source>
</evidence>
<evidence type="ECO:0000313" key="14">
    <source>
        <dbReference type="Proteomes" id="UP000663838"/>
    </source>
</evidence>
<keyword evidence="2" id="KW-0813">Transport</keyword>
<keyword evidence="9" id="KW-0407">Ion channel</keyword>
<dbReference type="PROSITE" id="PS50088">
    <property type="entry name" value="ANK_REPEAT"/>
    <property type="match status" value="2"/>
</dbReference>